<evidence type="ECO:0000256" key="1">
    <source>
        <dbReference type="ARBA" id="ARBA00007867"/>
    </source>
</evidence>
<dbReference type="EC" id="2.5.1.16" evidence="5"/>
<dbReference type="PANTHER" id="PTHR11558">
    <property type="entry name" value="SPERMIDINE/SPERMINE SYNTHASE"/>
    <property type="match status" value="1"/>
</dbReference>
<dbReference type="Proteomes" id="UP000029558">
    <property type="component" value="Chromosome"/>
</dbReference>
<feature type="binding site" evidence="5">
    <location>
        <position position="167"/>
    </location>
    <ligand>
        <name>S-methyl-5'-thioadenosine</name>
        <dbReference type="ChEBI" id="CHEBI:17509"/>
    </ligand>
</feature>
<keyword evidence="4 5" id="KW-0620">Polyamine biosynthesis</keyword>
<sequence length="287" mass="32788">MSLDHTWFSESYTPSGSAFSLKITDKIHSEQSKFQTIDIYQTETFGKLMVIDGCTMVTTRDNFFYHEMMTHPLLYSHNNPEHILIIGGGDCGTLQQILKHPTTQSATQIDIDERVTALANMHFPELCTDNNDPRATILFEDGIDWIRKAQKNSLDIIVVDSTEPEGPGEVLFTDEFYGYCFNALKEDGILAIQSESPFYHVDLLNTLCHRFKKIGFKSTRLHHYPQPIYPSGWWSTLLASKNGEFAFRKQDAEQKSFATKYYNANIHESSQILPEYLLKALPQLTQG</sequence>
<dbReference type="Gene3D" id="3.40.50.150">
    <property type="entry name" value="Vaccinia Virus protein VP39"/>
    <property type="match status" value="1"/>
</dbReference>
<dbReference type="InterPro" id="IPR029063">
    <property type="entry name" value="SAM-dependent_MTases_sf"/>
</dbReference>
<dbReference type="EMBL" id="CP012508">
    <property type="protein sequence ID" value="ALB21967.1"/>
    <property type="molecule type" value="Genomic_DNA"/>
</dbReference>
<dbReference type="HAMAP" id="MF_00198">
    <property type="entry name" value="Spermidine_synth"/>
    <property type="match status" value="1"/>
</dbReference>
<feature type="binding site" evidence="5">
    <location>
        <position position="110"/>
    </location>
    <ligand>
        <name>S-methyl-5'-thioadenosine</name>
        <dbReference type="ChEBI" id="CHEBI:17509"/>
    </ligand>
</feature>
<dbReference type="NCBIfam" id="TIGR00417">
    <property type="entry name" value="speE"/>
    <property type="match status" value="1"/>
</dbReference>
<evidence type="ECO:0000313" key="7">
    <source>
        <dbReference type="Proteomes" id="UP000029558"/>
    </source>
</evidence>
<evidence type="ECO:0000256" key="5">
    <source>
        <dbReference type="HAMAP-Rule" id="MF_00198"/>
    </source>
</evidence>
<comment type="subunit">
    <text evidence="5">Homodimer or homotetramer.</text>
</comment>
<keyword evidence="3 5" id="KW-0745">Spermidine biosynthesis</keyword>
<proteinExistence type="inferred from homology"/>
<dbReference type="Gene3D" id="2.30.140.10">
    <property type="entry name" value="Spermidine synthase, tetramerisation domain"/>
    <property type="match status" value="1"/>
</dbReference>
<dbReference type="PROSITE" id="PS51006">
    <property type="entry name" value="PABS_2"/>
    <property type="match status" value="1"/>
</dbReference>
<dbReference type="Pfam" id="PF17284">
    <property type="entry name" value="Spermine_synt_N"/>
    <property type="match status" value="1"/>
</dbReference>
<feature type="binding site" evidence="5">
    <location>
        <position position="35"/>
    </location>
    <ligand>
        <name>S-methyl-5'-thioadenosine</name>
        <dbReference type="ChEBI" id="CHEBI:17509"/>
    </ligand>
</feature>
<dbReference type="PANTHER" id="PTHR11558:SF11">
    <property type="entry name" value="SPERMIDINE SYNTHASE"/>
    <property type="match status" value="1"/>
</dbReference>
<dbReference type="RefSeq" id="WP_017377246.1">
    <property type="nucleotide sequence ID" value="NZ_CP012508.1"/>
</dbReference>
<comment type="catalytic activity">
    <reaction evidence="5">
        <text>S-adenosyl 3-(methylsulfanyl)propylamine + putrescine = S-methyl-5'-thioadenosine + spermidine + H(+)</text>
        <dbReference type="Rhea" id="RHEA:12721"/>
        <dbReference type="ChEBI" id="CHEBI:15378"/>
        <dbReference type="ChEBI" id="CHEBI:17509"/>
        <dbReference type="ChEBI" id="CHEBI:57443"/>
        <dbReference type="ChEBI" id="CHEBI:57834"/>
        <dbReference type="ChEBI" id="CHEBI:326268"/>
        <dbReference type="EC" id="2.5.1.16"/>
    </reaction>
</comment>
<dbReference type="SUPFAM" id="SSF53335">
    <property type="entry name" value="S-adenosyl-L-methionine-dependent methyltransferases"/>
    <property type="match status" value="1"/>
</dbReference>
<name>A0A1L6T9V3_PISSA</name>
<keyword evidence="2 5" id="KW-0808">Transferase</keyword>
<feature type="active site" description="Proton acceptor" evidence="5">
    <location>
        <position position="160"/>
    </location>
</feature>
<dbReference type="InterPro" id="IPR030374">
    <property type="entry name" value="PABS"/>
</dbReference>
<protein>
    <recommendedName>
        <fullName evidence="5">Polyamine aminopropyltransferase</fullName>
    </recommendedName>
    <alternativeName>
        <fullName evidence="5">Putrescine aminopropyltransferase</fullName>
        <shortName evidence="5">PAPT</shortName>
    </alternativeName>
    <alternativeName>
        <fullName evidence="5">Spermidine synthase</fullName>
        <shortName evidence="5">SPDS</shortName>
        <shortName evidence="5">SPDSY</shortName>
        <ecNumber evidence="5">2.5.1.16</ecNumber>
    </alternativeName>
</protein>
<dbReference type="NCBIfam" id="NF002010">
    <property type="entry name" value="PRK00811.1"/>
    <property type="match status" value="1"/>
</dbReference>
<reference evidence="6 7" key="1">
    <citation type="journal article" date="2014" name="Genome Announc.">
        <title>Comparative Genome Analysis of Two Isolates of the Fish Pathogen Piscirickettsia salmonis from Different Hosts Reveals Major Differences in Virulence-Associated Secretion Systems.</title>
        <authorList>
            <person name="Bohle H."/>
            <person name="Henriquez P."/>
            <person name="Grothusen H."/>
            <person name="Navas E."/>
            <person name="Sandoval A."/>
            <person name="Bustamante F."/>
            <person name="Bustos P."/>
            <person name="Mancilla M."/>
        </authorList>
    </citation>
    <scope>NUCLEOTIDE SEQUENCE [LARGE SCALE GENOMIC DNA]</scope>
    <source>
        <strain evidence="7">B1-32597</strain>
    </source>
</reference>
<dbReference type="GO" id="GO:0004766">
    <property type="term" value="F:spermidine synthase activity"/>
    <property type="evidence" value="ECO:0007669"/>
    <property type="project" value="UniProtKB-UniRule"/>
</dbReference>
<dbReference type="GO" id="GO:0008295">
    <property type="term" value="P:spermidine biosynthetic process"/>
    <property type="evidence" value="ECO:0007669"/>
    <property type="project" value="UniProtKB-UniRule"/>
</dbReference>
<comment type="pathway">
    <text evidence="5">Amine and polyamine biosynthesis; spermidine biosynthesis; spermidine from putrescine: step 1/1.</text>
</comment>
<feature type="binding site" evidence="5">
    <location>
        <position position="90"/>
    </location>
    <ligand>
        <name>spermidine</name>
        <dbReference type="ChEBI" id="CHEBI:57834"/>
    </ligand>
</feature>
<evidence type="ECO:0000256" key="2">
    <source>
        <dbReference type="ARBA" id="ARBA00022679"/>
    </source>
</evidence>
<dbReference type="GO" id="GO:0005829">
    <property type="term" value="C:cytosol"/>
    <property type="evidence" value="ECO:0007669"/>
    <property type="project" value="TreeGrafter"/>
</dbReference>
<dbReference type="InterPro" id="IPR001045">
    <property type="entry name" value="Spermi_synthase"/>
</dbReference>
<feature type="binding site" evidence="5">
    <location>
        <position position="66"/>
    </location>
    <ligand>
        <name>spermidine</name>
        <dbReference type="ChEBI" id="CHEBI:57834"/>
    </ligand>
</feature>
<dbReference type="OrthoDB" id="9793120at2"/>
<accession>A0A1L6T9V3</accession>
<feature type="binding site" evidence="5">
    <location>
        <begin position="141"/>
        <end position="142"/>
    </location>
    <ligand>
        <name>S-methyl-5'-thioadenosine</name>
        <dbReference type="ChEBI" id="CHEBI:17509"/>
    </ligand>
</feature>
<dbReference type="InterPro" id="IPR035246">
    <property type="entry name" value="Spermidine_synt_N"/>
</dbReference>
<feature type="binding site" evidence="5">
    <location>
        <begin position="160"/>
        <end position="163"/>
    </location>
    <ligand>
        <name>spermidine</name>
        <dbReference type="ChEBI" id="CHEBI:57834"/>
    </ligand>
</feature>
<dbReference type="Pfam" id="PF01564">
    <property type="entry name" value="Spermine_synth"/>
    <property type="match status" value="1"/>
</dbReference>
<organism evidence="6 7">
    <name type="scientific">Piscirickettsia salmonis</name>
    <dbReference type="NCBI Taxonomy" id="1238"/>
    <lineage>
        <taxon>Bacteria</taxon>
        <taxon>Pseudomonadati</taxon>
        <taxon>Pseudomonadota</taxon>
        <taxon>Gammaproteobacteria</taxon>
        <taxon>Thiotrichales</taxon>
        <taxon>Piscirickettsiaceae</taxon>
        <taxon>Piscirickettsia</taxon>
    </lineage>
</organism>
<evidence type="ECO:0000256" key="3">
    <source>
        <dbReference type="ARBA" id="ARBA00023066"/>
    </source>
</evidence>
<evidence type="ECO:0000256" key="4">
    <source>
        <dbReference type="ARBA" id="ARBA00023115"/>
    </source>
</evidence>
<comment type="function">
    <text evidence="5">Catalyzes the irreversible transfer of a propylamine group from the amino donor S-adenosylmethioninamine (decarboxy-AdoMet) to putrescine (1,4-diaminobutane) to yield spermidine.</text>
</comment>
<gene>
    <name evidence="5" type="primary">speE</name>
    <name evidence="6" type="ORF">KU39_783</name>
</gene>
<dbReference type="InterPro" id="IPR037163">
    <property type="entry name" value="Spermidine_synt_N_sf"/>
</dbReference>
<dbReference type="AlphaFoldDB" id="A0A1L6T9V3"/>
<comment type="similarity">
    <text evidence="1 5">Belongs to the spermidine/spermine synthase family.</text>
</comment>
<evidence type="ECO:0000313" key="6">
    <source>
        <dbReference type="EMBL" id="ALB21967.1"/>
    </source>
</evidence>